<evidence type="ECO:0000313" key="3">
    <source>
        <dbReference type="Proteomes" id="UP001234178"/>
    </source>
</evidence>
<evidence type="ECO:0000256" key="1">
    <source>
        <dbReference type="SAM" id="Phobius"/>
    </source>
</evidence>
<name>A0ABQ9YY00_9CRUS</name>
<proteinExistence type="predicted"/>
<keyword evidence="1" id="KW-1133">Transmembrane helix</keyword>
<keyword evidence="1" id="KW-0472">Membrane</keyword>
<keyword evidence="1" id="KW-0812">Transmembrane</keyword>
<dbReference type="EMBL" id="JAOYFB010000001">
    <property type="protein sequence ID" value="KAK4005480.1"/>
    <property type="molecule type" value="Genomic_DNA"/>
</dbReference>
<dbReference type="Proteomes" id="UP001234178">
    <property type="component" value="Unassembled WGS sequence"/>
</dbReference>
<evidence type="ECO:0000313" key="2">
    <source>
        <dbReference type="EMBL" id="KAK4005480.1"/>
    </source>
</evidence>
<gene>
    <name evidence="2" type="ORF">OUZ56_007190</name>
</gene>
<sequence length="116" mass="12654">MDGNCSSFILARMMDPPVGFAFCFGLLLARYDTPYCVNVIRALGNRCRPASSASCSLVNVACVLFASTVAPRFGRALERKIAPFVFIIIIIIIFFCFMSCPNKKKKNSAVPFSVAG</sequence>
<keyword evidence="3" id="KW-1185">Reference proteome</keyword>
<feature type="transmembrane region" description="Helical" evidence="1">
    <location>
        <begin position="6"/>
        <end position="29"/>
    </location>
</feature>
<reference evidence="2 3" key="1">
    <citation type="journal article" date="2023" name="Nucleic Acids Res.">
        <title>The hologenome of Daphnia magna reveals possible DNA methylation and microbiome-mediated evolution of the host genome.</title>
        <authorList>
            <person name="Chaturvedi A."/>
            <person name="Li X."/>
            <person name="Dhandapani V."/>
            <person name="Marshall H."/>
            <person name="Kissane S."/>
            <person name="Cuenca-Cambronero M."/>
            <person name="Asole G."/>
            <person name="Calvet F."/>
            <person name="Ruiz-Romero M."/>
            <person name="Marangio P."/>
            <person name="Guigo R."/>
            <person name="Rago D."/>
            <person name="Mirbahai L."/>
            <person name="Eastwood N."/>
            <person name="Colbourne J.K."/>
            <person name="Zhou J."/>
            <person name="Mallon E."/>
            <person name="Orsini L."/>
        </authorList>
    </citation>
    <scope>NUCLEOTIDE SEQUENCE [LARGE SCALE GENOMIC DNA]</scope>
    <source>
        <strain evidence="2">LRV0_1</strain>
    </source>
</reference>
<accession>A0ABQ9YY00</accession>
<feature type="transmembrane region" description="Helical" evidence="1">
    <location>
        <begin position="50"/>
        <end position="69"/>
    </location>
</feature>
<protein>
    <submittedName>
        <fullName evidence="2">Uncharacterized protein</fullName>
    </submittedName>
</protein>
<organism evidence="2 3">
    <name type="scientific">Daphnia magna</name>
    <dbReference type="NCBI Taxonomy" id="35525"/>
    <lineage>
        <taxon>Eukaryota</taxon>
        <taxon>Metazoa</taxon>
        <taxon>Ecdysozoa</taxon>
        <taxon>Arthropoda</taxon>
        <taxon>Crustacea</taxon>
        <taxon>Branchiopoda</taxon>
        <taxon>Diplostraca</taxon>
        <taxon>Cladocera</taxon>
        <taxon>Anomopoda</taxon>
        <taxon>Daphniidae</taxon>
        <taxon>Daphnia</taxon>
    </lineage>
</organism>
<feature type="transmembrane region" description="Helical" evidence="1">
    <location>
        <begin position="81"/>
        <end position="100"/>
    </location>
</feature>
<comment type="caution">
    <text evidence="2">The sequence shown here is derived from an EMBL/GenBank/DDBJ whole genome shotgun (WGS) entry which is preliminary data.</text>
</comment>